<keyword evidence="4" id="KW-0472">Membrane</keyword>
<dbReference type="PROSITE" id="PS01124">
    <property type="entry name" value="HTH_ARAC_FAMILY_2"/>
    <property type="match status" value="1"/>
</dbReference>
<dbReference type="SUPFAM" id="SSF46689">
    <property type="entry name" value="Homeodomain-like"/>
    <property type="match status" value="1"/>
</dbReference>
<keyword evidence="3" id="KW-0804">Transcription</keyword>
<dbReference type="InterPro" id="IPR009057">
    <property type="entry name" value="Homeodomain-like_sf"/>
</dbReference>
<organism evidence="6 7">
    <name type="scientific">Chitinophaga barathri</name>
    <dbReference type="NCBI Taxonomy" id="1647451"/>
    <lineage>
        <taxon>Bacteria</taxon>
        <taxon>Pseudomonadati</taxon>
        <taxon>Bacteroidota</taxon>
        <taxon>Chitinophagia</taxon>
        <taxon>Chitinophagales</taxon>
        <taxon>Chitinophagaceae</taxon>
        <taxon>Chitinophaga</taxon>
    </lineage>
</organism>
<dbReference type="InterPro" id="IPR018060">
    <property type="entry name" value="HTH_AraC"/>
</dbReference>
<gene>
    <name evidence="6" type="ORF">EG028_25910</name>
</gene>
<feature type="domain" description="HTH araC/xylS-type" evidence="5">
    <location>
        <begin position="257"/>
        <end position="367"/>
    </location>
</feature>
<accession>A0A3N4M5P3</accession>
<dbReference type="EMBL" id="RMBX01000016">
    <property type="protein sequence ID" value="RPD38325.1"/>
    <property type="molecule type" value="Genomic_DNA"/>
</dbReference>
<comment type="caution">
    <text evidence="6">The sequence shown here is derived from an EMBL/GenBank/DDBJ whole genome shotgun (WGS) entry which is preliminary data.</text>
</comment>
<keyword evidence="4" id="KW-1133">Transmembrane helix</keyword>
<sequence length="376" mass="42177">MLYVISIGAFQALIAVLLLWKNKFRNKADALLVVLLCCIATHLGIKFYIYSFVEDLQIRTQMNTFIGFCYGPLAYLYVLKLLDDKFIPATRMYLFIPFVLAAIGYLTVFCLLLADVPVGHRALQVYNDTSTWLFMASGAFYPLIIFRKLRLIQAKGERQLVLHISVLMLAVAVTGAIFKTISLFTGPSMESMLLCRNICYILLSVICIEILRFKYAGIPGARTPAPAPILLLPDIEEVTEAEIPVPKKIQLAETEHKKILQKLDQHLAATKLYLDPDLSLDKLSAAIGESKYHVSEALNVYAGKPFYQYINEYRISCALEIMTAIYQKNLPVNILMIAFECGFKAKSSFNNYFKKITGETPSAYLSRLKTGAAAAC</sequence>
<name>A0A3N4M5P3_9BACT</name>
<feature type="transmembrane region" description="Helical" evidence="4">
    <location>
        <begin position="129"/>
        <end position="149"/>
    </location>
</feature>
<feature type="transmembrane region" description="Helical" evidence="4">
    <location>
        <begin position="31"/>
        <end position="53"/>
    </location>
</feature>
<keyword evidence="2" id="KW-0238">DNA-binding</keyword>
<feature type="transmembrane region" description="Helical" evidence="4">
    <location>
        <begin position="191"/>
        <end position="211"/>
    </location>
</feature>
<feature type="transmembrane region" description="Helical" evidence="4">
    <location>
        <begin position="161"/>
        <end position="185"/>
    </location>
</feature>
<dbReference type="Pfam" id="PF12833">
    <property type="entry name" value="HTH_18"/>
    <property type="match status" value="1"/>
</dbReference>
<dbReference type="PANTHER" id="PTHR43280">
    <property type="entry name" value="ARAC-FAMILY TRANSCRIPTIONAL REGULATOR"/>
    <property type="match status" value="1"/>
</dbReference>
<dbReference type="GO" id="GO:0003700">
    <property type="term" value="F:DNA-binding transcription factor activity"/>
    <property type="evidence" value="ECO:0007669"/>
    <property type="project" value="InterPro"/>
</dbReference>
<keyword evidence="4" id="KW-0812">Transmembrane</keyword>
<evidence type="ECO:0000256" key="4">
    <source>
        <dbReference type="SAM" id="Phobius"/>
    </source>
</evidence>
<evidence type="ECO:0000256" key="3">
    <source>
        <dbReference type="ARBA" id="ARBA00023163"/>
    </source>
</evidence>
<evidence type="ECO:0000313" key="7">
    <source>
        <dbReference type="Proteomes" id="UP000279089"/>
    </source>
</evidence>
<keyword evidence="7" id="KW-1185">Reference proteome</keyword>
<reference evidence="7" key="1">
    <citation type="submission" date="2018-11" db="EMBL/GenBank/DDBJ databases">
        <title>Chitinophaga lutea sp.nov., isolate from arsenic contaminated soil.</title>
        <authorList>
            <person name="Zong Y."/>
        </authorList>
    </citation>
    <scope>NUCLEOTIDE SEQUENCE [LARGE SCALE GENOMIC DNA]</scope>
    <source>
        <strain evidence="7">YLT18</strain>
    </source>
</reference>
<evidence type="ECO:0000313" key="6">
    <source>
        <dbReference type="EMBL" id="RPD38325.1"/>
    </source>
</evidence>
<keyword evidence="1" id="KW-0805">Transcription regulation</keyword>
<feature type="transmembrane region" description="Helical" evidence="4">
    <location>
        <begin position="65"/>
        <end position="82"/>
    </location>
</feature>
<feature type="transmembrane region" description="Helical" evidence="4">
    <location>
        <begin position="6"/>
        <end position="24"/>
    </location>
</feature>
<dbReference type="SMART" id="SM00342">
    <property type="entry name" value="HTH_ARAC"/>
    <property type="match status" value="1"/>
</dbReference>
<proteinExistence type="predicted"/>
<evidence type="ECO:0000259" key="5">
    <source>
        <dbReference type="PROSITE" id="PS01124"/>
    </source>
</evidence>
<protein>
    <submittedName>
        <fullName evidence="6">AraC family transcriptional regulator</fullName>
    </submittedName>
</protein>
<feature type="transmembrane region" description="Helical" evidence="4">
    <location>
        <begin position="94"/>
        <end position="114"/>
    </location>
</feature>
<dbReference type="OrthoDB" id="5492415at2"/>
<dbReference type="PANTHER" id="PTHR43280:SF29">
    <property type="entry name" value="ARAC-FAMILY TRANSCRIPTIONAL REGULATOR"/>
    <property type="match status" value="1"/>
</dbReference>
<dbReference type="Gene3D" id="1.10.10.60">
    <property type="entry name" value="Homeodomain-like"/>
    <property type="match status" value="2"/>
</dbReference>
<evidence type="ECO:0000256" key="1">
    <source>
        <dbReference type="ARBA" id="ARBA00023015"/>
    </source>
</evidence>
<evidence type="ECO:0000256" key="2">
    <source>
        <dbReference type="ARBA" id="ARBA00023125"/>
    </source>
</evidence>
<dbReference type="GO" id="GO:0043565">
    <property type="term" value="F:sequence-specific DNA binding"/>
    <property type="evidence" value="ECO:0007669"/>
    <property type="project" value="InterPro"/>
</dbReference>
<dbReference type="RefSeq" id="WP_120519201.1">
    <property type="nucleotide sequence ID" value="NZ_QXZY01000016.1"/>
</dbReference>
<dbReference type="Proteomes" id="UP000279089">
    <property type="component" value="Unassembled WGS sequence"/>
</dbReference>
<dbReference type="AlphaFoldDB" id="A0A3N4M5P3"/>